<evidence type="ECO:0000313" key="1">
    <source>
        <dbReference type="EMBL" id="EHB11565.1"/>
    </source>
</evidence>
<dbReference type="GO" id="GO:0034080">
    <property type="term" value="P:CENP-A containing chromatin assembly"/>
    <property type="evidence" value="ECO:0007669"/>
    <property type="project" value="InterPro"/>
</dbReference>
<gene>
    <name evidence="1" type="ORF">GW7_11598</name>
</gene>
<sequence length="184" mass="20290">MLRVGLPPPQGVAYGERWAPRHQYRKMTAGQVPRHGASPKGGLFPLHGDPQYQPSRARGSVCREHVRGPQEESASVGPVSDNCTVALSGAYEGHWEKAMCPITEDMGRRKLGFELVIVWRIQIDEEGKVSPVLDLLTKIPQRALELDKNRVIETAPLSFRTLLGVLGIEAAVECLIRLLHAGNE</sequence>
<reference evidence="1 2" key="1">
    <citation type="journal article" date="2011" name="Nature">
        <title>Genome sequencing reveals insights into physiology and longevity of the naked mole rat.</title>
        <authorList>
            <person name="Kim E.B."/>
            <person name="Fang X."/>
            <person name="Fushan A.A."/>
            <person name="Huang Z."/>
            <person name="Lobanov A.V."/>
            <person name="Han L."/>
            <person name="Marino S.M."/>
            <person name="Sun X."/>
            <person name="Turanov A.A."/>
            <person name="Yang P."/>
            <person name="Yim S.H."/>
            <person name="Zhao X."/>
            <person name="Kasaikina M.V."/>
            <person name="Stoletzki N."/>
            <person name="Peng C."/>
            <person name="Polak P."/>
            <person name="Xiong Z."/>
            <person name="Kiezun A."/>
            <person name="Zhu Y."/>
            <person name="Chen Y."/>
            <person name="Kryukov G.V."/>
            <person name="Zhang Q."/>
            <person name="Peshkin L."/>
            <person name="Yang L."/>
            <person name="Bronson R.T."/>
            <person name="Buffenstein R."/>
            <person name="Wang B."/>
            <person name="Han C."/>
            <person name="Li Q."/>
            <person name="Chen L."/>
            <person name="Zhao W."/>
            <person name="Sunyaev S.R."/>
            <person name="Park T.J."/>
            <person name="Zhang G."/>
            <person name="Wang J."/>
            <person name="Gladyshev V.N."/>
        </authorList>
    </citation>
    <scope>NUCLEOTIDE SEQUENCE [LARGE SCALE GENOMIC DNA]</scope>
</reference>
<dbReference type="Pfam" id="PF13096">
    <property type="entry name" value="CENP-P"/>
    <property type="match status" value="1"/>
</dbReference>
<dbReference type="GO" id="GO:0005634">
    <property type="term" value="C:nucleus"/>
    <property type="evidence" value="ECO:0007669"/>
    <property type="project" value="TreeGrafter"/>
</dbReference>
<dbReference type="AlphaFoldDB" id="G5BQK5"/>
<dbReference type="PANTHER" id="PTHR28577:SF1">
    <property type="entry name" value="CENTROMERE PROTEIN P"/>
    <property type="match status" value="1"/>
</dbReference>
<evidence type="ECO:0000313" key="2">
    <source>
        <dbReference type="Proteomes" id="UP000006813"/>
    </source>
</evidence>
<organism evidence="1 2">
    <name type="scientific">Heterocephalus glaber</name>
    <name type="common">Naked mole rat</name>
    <dbReference type="NCBI Taxonomy" id="10181"/>
    <lineage>
        <taxon>Eukaryota</taxon>
        <taxon>Metazoa</taxon>
        <taxon>Chordata</taxon>
        <taxon>Craniata</taxon>
        <taxon>Vertebrata</taxon>
        <taxon>Euteleostomi</taxon>
        <taxon>Mammalia</taxon>
        <taxon>Eutheria</taxon>
        <taxon>Euarchontoglires</taxon>
        <taxon>Glires</taxon>
        <taxon>Rodentia</taxon>
        <taxon>Hystricomorpha</taxon>
        <taxon>Bathyergidae</taxon>
        <taxon>Heterocephalus</taxon>
    </lineage>
</organism>
<dbReference type="GO" id="GO:0000775">
    <property type="term" value="C:chromosome, centromeric region"/>
    <property type="evidence" value="ECO:0007669"/>
    <property type="project" value="InterPro"/>
</dbReference>
<dbReference type="PANTHER" id="PTHR28577">
    <property type="entry name" value="CENTROMERE PROTEIN P"/>
    <property type="match status" value="1"/>
</dbReference>
<proteinExistence type="predicted"/>
<dbReference type="EMBL" id="JH171411">
    <property type="protein sequence ID" value="EHB11565.1"/>
    <property type="molecule type" value="Genomic_DNA"/>
</dbReference>
<dbReference type="InterPro" id="IPR027801">
    <property type="entry name" value="CENP-P"/>
</dbReference>
<accession>G5BQK5</accession>
<dbReference type="InParanoid" id="G5BQK5"/>
<dbReference type="STRING" id="10181.G5BQK5"/>
<dbReference type="Proteomes" id="UP000006813">
    <property type="component" value="Unassembled WGS sequence"/>
</dbReference>
<protein>
    <submittedName>
        <fullName evidence="1">Centromere protein P</fullName>
    </submittedName>
</protein>
<name>G5BQK5_HETGA</name>